<evidence type="ECO:0000256" key="4">
    <source>
        <dbReference type="ARBA" id="ARBA00022679"/>
    </source>
</evidence>
<gene>
    <name evidence="8" type="ORF">ATL40_1957</name>
</gene>
<keyword evidence="9" id="KW-1185">Reference proteome</keyword>
<dbReference type="PANTHER" id="PTHR43179">
    <property type="entry name" value="RHAMNOSYLTRANSFERASE WBBL"/>
    <property type="match status" value="1"/>
</dbReference>
<comment type="similarity">
    <text evidence="2">Belongs to the glycosyltransferase 2 family.</text>
</comment>
<dbReference type="GO" id="GO:0016757">
    <property type="term" value="F:glycosyltransferase activity"/>
    <property type="evidence" value="ECO:0007669"/>
    <property type="project" value="UniProtKB-KW"/>
</dbReference>
<dbReference type="SUPFAM" id="SSF53448">
    <property type="entry name" value="Nucleotide-diphospho-sugar transferases"/>
    <property type="match status" value="1"/>
</dbReference>
<dbReference type="InterPro" id="IPR040492">
    <property type="entry name" value="GlfT2_N"/>
</dbReference>
<dbReference type="EMBL" id="PDJD01000001">
    <property type="protein sequence ID" value="PFG20359.1"/>
    <property type="molecule type" value="Genomic_DNA"/>
</dbReference>
<evidence type="ECO:0000256" key="3">
    <source>
        <dbReference type="ARBA" id="ARBA00022676"/>
    </source>
</evidence>
<dbReference type="RefSeq" id="WP_098469356.1">
    <property type="nucleotide sequence ID" value="NZ_PDJD01000001.1"/>
</dbReference>
<dbReference type="PANTHER" id="PTHR43179:SF12">
    <property type="entry name" value="GALACTOFURANOSYLTRANSFERASE GLFT2"/>
    <property type="match status" value="1"/>
</dbReference>
<organism evidence="8 9">
    <name type="scientific">Serinibacter salmoneus</name>
    <dbReference type="NCBI Taxonomy" id="556530"/>
    <lineage>
        <taxon>Bacteria</taxon>
        <taxon>Bacillati</taxon>
        <taxon>Actinomycetota</taxon>
        <taxon>Actinomycetes</taxon>
        <taxon>Micrococcales</taxon>
        <taxon>Beutenbergiaceae</taxon>
        <taxon>Serinibacter</taxon>
    </lineage>
</organism>
<evidence type="ECO:0000256" key="5">
    <source>
        <dbReference type="SAM" id="MobiDB-lite"/>
    </source>
</evidence>
<name>A0A2A9D3E3_9MICO</name>
<comment type="caution">
    <text evidence="8">The sequence shown here is derived from an EMBL/GenBank/DDBJ whole genome shotgun (WGS) entry which is preliminary data.</text>
</comment>
<protein>
    <submittedName>
        <fullName evidence="8">Galactofuranosylgalactofuranosylrhamnosyl-N-acetylglucosaminyl-diphospho-decaprenol beta-1,5/1,6-galactofuranosyltransferase</fullName>
    </submittedName>
</protein>
<evidence type="ECO:0000313" key="8">
    <source>
        <dbReference type="EMBL" id="PFG20359.1"/>
    </source>
</evidence>
<evidence type="ECO:0000313" key="9">
    <source>
        <dbReference type="Proteomes" id="UP000224915"/>
    </source>
</evidence>
<sequence length="664" mass="73797">MSTIAASHVVDGSESADEAAYTTVHRVVFPVDNDPDLQSLYVDLSRGPAVVPPGGGGEHGTHVLAASDASMTFEDRRALELGEGERVSFATYFNAFPASYWRRWTDVTSVRLQVELDAPARVAVYKSNARGESQRVDFVRGESGVLTFDLPLTSFGDGGWYWFDLHATDGDTRMAWAQWSVPSTHARAHGTASIGITTFNRPDYCVAQLQKLGEDEGLRDVIDRVYVVDQGNQLVTNDPGYATASAGLGDRLRVIRQGNLGGSGGFSRGMAETIAAGDSQYVLLLDDDVVSEPEGIRRSVEFANFCRTPTIVGGHMFSMYAKQVLHSFGERVNQYRFFWGSAPQVKPSHDFSAGTLRATPWLHQRIDVDYNGWWMCLIPVQALQEIGLSLPLFIKWDDAEYGLRAKEHGFPVVSFPGAAVWHVPWTDKDDAVDWQAYYHQRNRWVAALLHSPYRNGGSLPQESFAADVKHLLSLQYSAVELRLKALEDILSGAGHLHDDLGSGLATVRSMRAHHTDAKVSKEPSDFPEPRRNRPPRKGKDPERPSNPIAFGLSAIAGALRQVRPVRERAKAVPEERVATMAAKWWRLSHLDSAIVTSADGAGASMYIRDPELFRSYLMRSVRLHRQLLARWSRLSADYQQAQAELTSVEAWRRTFEANAVDERD</sequence>
<evidence type="ECO:0000256" key="1">
    <source>
        <dbReference type="ARBA" id="ARBA00004776"/>
    </source>
</evidence>
<keyword evidence="4 8" id="KW-0808">Transferase</keyword>
<reference evidence="8 9" key="1">
    <citation type="submission" date="2017-10" db="EMBL/GenBank/DDBJ databases">
        <title>Sequencing the genomes of 1000 actinobacteria strains.</title>
        <authorList>
            <person name="Klenk H.-P."/>
        </authorList>
    </citation>
    <scope>NUCLEOTIDE SEQUENCE [LARGE SCALE GENOMIC DNA]</scope>
    <source>
        <strain evidence="8 9">DSM 21801</strain>
    </source>
</reference>
<feature type="domain" description="Galactofuranosyltransferase-2 C-terminal" evidence="7">
    <location>
        <begin position="462"/>
        <end position="656"/>
    </location>
</feature>
<dbReference type="Pfam" id="PF13641">
    <property type="entry name" value="Glyco_tranf_2_3"/>
    <property type="match status" value="1"/>
</dbReference>
<dbReference type="Gene3D" id="3.90.550.60">
    <property type="match status" value="1"/>
</dbReference>
<dbReference type="Pfam" id="PF19320">
    <property type="entry name" value="GlfT2_domain3"/>
    <property type="match status" value="1"/>
</dbReference>
<dbReference type="OrthoDB" id="3225550at2"/>
<accession>A0A2A9D3E3</accession>
<feature type="compositionally biased region" description="Basic and acidic residues" evidence="5">
    <location>
        <begin position="513"/>
        <end position="543"/>
    </location>
</feature>
<dbReference type="Proteomes" id="UP000224915">
    <property type="component" value="Unassembled WGS sequence"/>
</dbReference>
<dbReference type="InterPro" id="IPR045699">
    <property type="entry name" value="GlfT2_C"/>
</dbReference>
<feature type="domain" description="Galactofuranosyltransferase GlfT2 N-terminal" evidence="6">
    <location>
        <begin position="70"/>
        <end position="181"/>
    </location>
</feature>
<dbReference type="Pfam" id="PF17994">
    <property type="entry name" value="Glft2_N"/>
    <property type="match status" value="1"/>
</dbReference>
<dbReference type="AlphaFoldDB" id="A0A2A9D3E3"/>
<comment type="pathway">
    <text evidence="1">Cell wall biogenesis; cell wall polysaccharide biosynthesis.</text>
</comment>
<dbReference type="InterPro" id="IPR029044">
    <property type="entry name" value="Nucleotide-diphossugar_trans"/>
</dbReference>
<feature type="region of interest" description="Disordered" evidence="5">
    <location>
        <begin position="511"/>
        <end position="548"/>
    </location>
</feature>
<evidence type="ECO:0000256" key="2">
    <source>
        <dbReference type="ARBA" id="ARBA00006739"/>
    </source>
</evidence>
<evidence type="ECO:0000259" key="6">
    <source>
        <dbReference type="Pfam" id="PF17994"/>
    </source>
</evidence>
<proteinExistence type="inferred from homology"/>
<keyword evidence="3" id="KW-0328">Glycosyltransferase</keyword>
<evidence type="ECO:0000259" key="7">
    <source>
        <dbReference type="Pfam" id="PF19320"/>
    </source>
</evidence>